<gene>
    <name evidence="1" type="ORF">COO20_13285</name>
</gene>
<organism evidence="1 2">
    <name type="scientific">Thalassospira marina</name>
    <dbReference type="NCBI Taxonomy" id="2048283"/>
    <lineage>
        <taxon>Bacteria</taxon>
        <taxon>Pseudomonadati</taxon>
        <taxon>Pseudomonadota</taxon>
        <taxon>Alphaproteobacteria</taxon>
        <taxon>Rhodospirillales</taxon>
        <taxon>Thalassospiraceae</taxon>
        <taxon>Thalassospira</taxon>
    </lineage>
</organism>
<evidence type="ECO:0000313" key="2">
    <source>
        <dbReference type="Proteomes" id="UP000233597"/>
    </source>
</evidence>
<dbReference type="InterPro" id="IPR009734">
    <property type="entry name" value="Myoviridae_GpU"/>
</dbReference>
<proteinExistence type="predicted"/>
<evidence type="ECO:0000313" key="1">
    <source>
        <dbReference type="EMBL" id="PKR53507.1"/>
    </source>
</evidence>
<sequence>MTSSNTVYMRLGKFGFSLATLAYDALQRRTTANFASNARHGTNAGLQYVGFSDVMTLKGELIPHFRGGLTQLPKMREMLKAGEPLLMVDGRGFVHGEWVIKGVSSDESEFISHGVPGVVGFQIDLEFYGD</sequence>
<dbReference type="Proteomes" id="UP000233597">
    <property type="component" value="Unassembled WGS sequence"/>
</dbReference>
<dbReference type="AlphaFoldDB" id="A0A2N3KSK9"/>
<dbReference type="Pfam" id="PF06995">
    <property type="entry name" value="Phage_P2_GpU"/>
    <property type="match status" value="1"/>
</dbReference>
<comment type="caution">
    <text evidence="1">The sequence shown here is derived from an EMBL/GenBank/DDBJ whole genome shotgun (WGS) entry which is preliminary data.</text>
</comment>
<dbReference type="RefSeq" id="WP_101267290.1">
    <property type="nucleotide sequence ID" value="NZ_NWTK01000008.1"/>
</dbReference>
<dbReference type="EMBL" id="NWTK01000008">
    <property type="protein sequence ID" value="PKR53507.1"/>
    <property type="molecule type" value="Genomic_DNA"/>
</dbReference>
<dbReference type="OrthoDB" id="1550902at2"/>
<name>A0A2N3KSK9_9PROT</name>
<protein>
    <submittedName>
        <fullName evidence="1">Phage tail protein</fullName>
    </submittedName>
</protein>
<reference evidence="1 2" key="1">
    <citation type="submission" date="2017-09" db="EMBL/GenBank/DDBJ databases">
        <title>Biodiversity and function of Thalassospira species in the particle-attached aromatic-hydrocarbon-degrading consortia from the surface seawater of the South China Sea.</title>
        <authorList>
            <person name="Dong C."/>
            <person name="Liu R."/>
            <person name="Shao Z."/>
        </authorList>
    </citation>
    <scope>NUCLEOTIDE SEQUENCE [LARGE SCALE GENOMIC DNA]</scope>
    <source>
        <strain evidence="1 2">CSC1P2</strain>
    </source>
</reference>
<accession>A0A2N3KSK9</accession>